<feature type="transmembrane region" description="Helical" evidence="1">
    <location>
        <begin position="281"/>
        <end position="298"/>
    </location>
</feature>
<dbReference type="RefSeq" id="WP_011567166.1">
    <property type="nucleotide sequence ID" value="NC_008209.1"/>
</dbReference>
<gene>
    <name evidence="3" type="ordered locus">RD1_0876</name>
</gene>
<dbReference type="AlphaFoldDB" id="Q16BU9"/>
<proteinExistence type="predicted"/>
<keyword evidence="1" id="KW-0472">Membrane</keyword>
<dbReference type="InterPro" id="IPR002035">
    <property type="entry name" value="VWF_A"/>
</dbReference>
<dbReference type="eggNOG" id="COG2304">
    <property type="taxonomic scope" value="Bacteria"/>
</dbReference>
<dbReference type="OrthoDB" id="8005957at2"/>
<protein>
    <recommendedName>
        <fullName evidence="2">VWFA domain-containing protein</fullName>
    </recommendedName>
</protein>
<evidence type="ECO:0000313" key="3">
    <source>
        <dbReference type="EMBL" id="ABG30544.1"/>
    </source>
</evidence>
<evidence type="ECO:0000259" key="2">
    <source>
        <dbReference type="Pfam" id="PF13519"/>
    </source>
</evidence>
<evidence type="ECO:0000313" key="4">
    <source>
        <dbReference type="Proteomes" id="UP000007029"/>
    </source>
</evidence>
<evidence type="ECO:0000256" key="1">
    <source>
        <dbReference type="SAM" id="Phobius"/>
    </source>
</evidence>
<dbReference type="Gene3D" id="3.40.50.410">
    <property type="entry name" value="von Willebrand factor, type A domain"/>
    <property type="match status" value="1"/>
</dbReference>
<dbReference type="KEGG" id="rde:RD1_0876"/>
<accession>Q16BU9</accession>
<dbReference type="Proteomes" id="UP000007029">
    <property type="component" value="Chromosome"/>
</dbReference>
<dbReference type="SUPFAM" id="SSF53300">
    <property type="entry name" value="vWA-like"/>
    <property type="match status" value="1"/>
</dbReference>
<feature type="domain" description="VWFA" evidence="2">
    <location>
        <begin position="97"/>
        <end position="200"/>
    </location>
</feature>
<keyword evidence="1" id="KW-0812">Transmembrane</keyword>
<dbReference type="Pfam" id="PF13519">
    <property type="entry name" value="VWA_2"/>
    <property type="match status" value="1"/>
</dbReference>
<reference evidence="3 4" key="1">
    <citation type="journal article" date="2007" name="J. Bacteriol.">
        <title>The complete genome sequence of Roseobacter denitrificans reveals a mixotrophic rather than photosynthetic metabolism.</title>
        <authorList>
            <person name="Swingley W.D."/>
            <person name="Sadekar S."/>
            <person name="Mastrian S.D."/>
            <person name="Matthies H.J."/>
            <person name="Hao J."/>
            <person name="Ramos H."/>
            <person name="Acharya C.R."/>
            <person name="Conrad A.L."/>
            <person name="Taylor H.L."/>
            <person name="Dejesa L.C."/>
            <person name="Shah M.K."/>
            <person name="O'huallachain M.E."/>
            <person name="Lince M.T."/>
            <person name="Blankenship R.E."/>
            <person name="Beatty J.T."/>
            <person name="Touchman J.W."/>
        </authorList>
    </citation>
    <scope>NUCLEOTIDE SEQUENCE [LARGE SCALE GENOMIC DNA]</scope>
    <source>
        <strain evidence="4">ATCC 33942 / OCh 114</strain>
    </source>
</reference>
<name>Q16BU9_ROSDO</name>
<feature type="transmembrane region" description="Helical" evidence="1">
    <location>
        <begin position="12"/>
        <end position="28"/>
    </location>
</feature>
<keyword evidence="4" id="KW-1185">Reference proteome</keyword>
<keyword evidence="1" id="KW-1133">Transmembrane helix</keyword>
<organism evidence="3 4">
    <name type="scientific">Roseobacter denitrificans (strain ATCC 33942 / OCh 114)</name>
    <name type="common">Erythrobacter sp. (strain OCh 114)</name>
    <name type="synonym">Roseobacter denitrificans</name>
    <dbReference type="NCBI Taxonomy" id="375451"/>
    <lineage>
        <taxon>Bacteria</taxon>
        <taxon>Pseudomonadati</taxon>
        <taxon>Pseudomonadota</taxon>
        <taxon>Alphaproteobacteria</taxon>
        <taxon>Rhodobacterales</taxon>
        <taxon>Roseobacteraceae</taxon>
        <taxon>Roseobacter</taxon>
    </lineage>
</organism>
<dbReference type="STRING" id="375451.RD1_0876"/>
<feature type="transmembrane region" description="Helical" evidence="1">
    <location>
        <begin position="62"/>
        <end position="83"/>
    </location>
</feature>
<dbReference type="InterPro" id="IPR036465">
    <property type="entry name" value="vWFA_dom_sf"/>
</dbReference>
<dbReference type="EMBL" id="CP000362">
    <property type="protein sequence ID" value="ABG30544.1"/>
    <property type="molecule type" value="Genomic_DNA"/>
</dbReference>
<sequence length="299" mass="31954">MSDLALTLLRPWWLLGLPVLIGVGWWMYTRRGGLGDWQKATDPALLRAMMALDRVDNSASRAPLLAMLSAVGVTLLALSGPAVERRDALSFRNLDGVLFVVDTSASVTENARWPQMLTMGRFGIAALGTRPGGLIVFGGDAYVASDMTLDHLQLGQTLSLLDAQTVPDPGSRPERGLAMALDVLREADVIAGDVVLLTDGAGLGSETLQVAAQIAAQGARLSLVSLDAPSPAFATHATAGKGTVFTLAETDAFSAWMAESARTRLEAQNFPLLFWKDMGRYLLVLALLPLLLLFRRQVA</sequence>
<dbReference type="HOGENOM" id="CLU_024570_1_1_5"/>